<evidence type="ECO:0000256" key="6">
    <source>
        <dbReference type="PROSITE-ProRule" id="PRU00169"/>
    </source>
</evidence>
<dbReference type="Pfam" id="PF00571">
    <property type="entry name" value="CBS"/>
    <property type="match status" value="1"/>
</dbReference>
<dbReference type="Pfam" id="PF00512">
    <property type="entry name" value="HisKA"/>
    <property type="match status" value="1"/>
</dbReference>
<dbReference type="Gene3D" id="3.40.50.2300">
    <property type="match status" value="1"/>
</dbReference>
<evidence type="ECO:0000256" key="5">
    <source>
        <dbReference type="ARBA" id="ARBA00022777"/>
    </source>
</evidence>
<keyword evidence="4" id="KW-0808">Transferase</keyword>
<evidence type="ECO:0000256" key="1">
    <source>
        <dbReference type="ARBA" id="ARBA00000085"/>
    </source>
</evidence>
<dbReference type="CDD" id="cd17574">
    <property type="entry name" value="REC_OmpR"/>
    <property type="match status" value="1"/>
</dbReference>
<dbReference type="PANTHER" id="PTHR43047">
    <property type="entry name" value="TWO-COMPONENT HISTIDINE PROTEIN KINASE"/>
    <property type="match status" value="1"/>
</dbReference>
<dbReference type="Gene3D" id="3.10.580.10">
    <property type="entry name" value="CBS-domain"/>
    <property type="match status" value="1"/>
</dbReference>
<keyword evidence="3 6" id="KW-0597">Phosphoprotein</keyword>
<evidence type="ECO:0000256" key="2">
    <source>
        <dbReference type="ARBA" id="ARBA00012438"/>
    </source>
</evidence>
<organism evidence="12 13">
    <name type="scientific">Oceanidesulfovibrio marinus</name>
    <dbReference type="NCBI Taxonomy" id="370038"/>
    <lineage>
        <taxon>Bacteria</taxon>
        <taxon>Pseudomonadati</taxon>
        <taxon>Thermodesulfobacteriota</taxon>
        <taxon>Desulfovibrionia</taxon>
        <taxon>Desulfovibrionales</taxon>
        <taxon>Desulfovibrionaceae</taxon>
        <taxon>Oceanidesulfovibrio</taxon>
    </lineage>
</organism>
<dbReference type="InterPro" id="IPR004358">
    <property type="entry name" value="Sig_transdc_His_kin-like_C"/>
</dbReference>
<sequence>MHLVQGDGSDDIVLRRHGRRGAQDEGKQRRDDDEERARMVLHGGLMFLCWRFRRLAFWQKSAPSHILPRPEDCARIAGPAPEFYRKFLKLFSVVTLSQYSHHTVAAPGRYTMPGMRRRACLYRPVSAIRTPYFRSGRLPAPAMHVPEELRRGYPITRFSQDGRARIGAYDGVTKPGLNHDRTDEPSTMSTIPPPTTGASPIPVSDLVEPAYAVSPDTVIRDIKPALEGDDPVSCLVVVKDKRPLGLVMSIHLDRALSQQYGVALFYKKPISQIMDTTPLVVPMDAPVESVASQAMSRSAHNIYDHLIVVNEAGVYQGIVSVQEMLITLSSMQQRRTLQMMEVLEKLRGEVAERKRAQQDLLKSKKTTEYMNRKLRLAYERLQEVDKMKTDFLSTVSHELRTPLTSVLGFAEMVHQKLRETVFPLVPEDNAKGMRAVKSIDRNVGIIYTESQRLTELINDVLDIAKMEAGKIEWKNEPVHIAEVARQAADATNSLFSKGNLSLELDIEDNLPELIGDPHRLVQVVINLLSNAVKFTKEGGVTCRVRQEEKTVRVDVRDTGVGIAPDDLEKVFDKFKQVGDTLTDKPTGTGLGLSICRQIVERHGGSIWVESVPGQGSTFSFTLPIAPPIERKRALNLAPLLQRIKAHSELSETAGSVERPTVLVVDDDDSIREYLSQLLQDKGYEVDTAVDGMDALKRVSAKPPDLIVLDIMMPVMDGMETARQLKSNPETSAIPIIILTIEGDPEEGFRLGVDRFFTKPLVRKEFLADLAMLTRKDGSKTVLIVETTPARASALSEVIAQHGYDVHEAYSAEDAVMKAETLQPGVVVANATLARKNDLPRRIRYDLGLETSYIVLVGEKKKQQEPATT</sequence>
<dbReference type="EMBL" id="CP039543">
    <property type="protein sequence ID" value="QJT08563.1"/>
    <property type="molecule type" value="Genomic_DNA"/>
</dbReference>
<dbReference type="SMART" id="SM00448">
    <property type="entry name" value="REC"/>
    <property type="match status" value="1"/>
</dbReference>
<accession>A0ABX6ND87</accession>
<evidence type="ECO:0000259" key="11">
    <source>
        <dbReference type="PROSITE" id="PS51371"/>
    </source>
</evidence>
<dbReference type="InterPro" id="IPR003661">
    <property type="entry name" value="HisK_dim/P_dom"/>
</dbReference>
<dbReference type="InterPro" id="IPR005467">
    <property type="entry name" value="His_kinase_dom"/>
</dbReference>
<evidence type="ECO:0000256" key="8">
    <source>
        <dbReference type="SAM" id="MobiDB-lite"/>
    </source>
</evidence>
<dbReference type="InterPro" id="IPR036890">
    <property type="entry name" value="HATPase_C_sf"/>
</dbReference>
<feature type="domain" description="CBS" evidence="11">
    <location>
        <begin position="274"/>
        <end position="336"/>
    </location>
</feature>
<dbReference type="InterPro" id="IPR046342">
    <property type="entry name" value="CBS_dom_sf"/>
</dbReference>
<keyword evidence="7" id="KW-0129">CBS domain</keyword>
<dbReference type="InterPro" id="IPR003594">
    <property type="entry name" value="HATPase_dom"/>
</dbReference>
<evidence type="ECO:0000256" key="4">
    <source>
        <dbReference type="ARBA" id="ARBA00022679"/>
    </source>
</evidence>
<keyword evidence="13" id="KW-1185">Reference proteome</keyword>
<comment type="catalytic activity">
    <reaction evidence="1">
        <text>ATP + protein L-histidine = ADP + protein N-phospho-L-histidine.</text>
        <dbReference type="EC" id="2.7.13.3"/>
    </reaction>
</comment>
<dbReference type="SUPFAM" id="SSF47384">
    <property type="entry name" value="Homodimeric domain of signal transducing histidine kinase"/>
    <property type="match status" value="1"/>
</dbReference>
<feature type="domain" description="Response regulatory" evidence="10">
    <location>
        <begin position="660"/>
        <end position="773"/>
    </location>
</feature>
<dbReference type="Gene3D" id="3.30.565.10">
    <property type="entry name" value="Histidine kinase-like ATPase, C-terminal domain"/>
    <property type="match status" value="1"/>
</dbReference>
<name>A0ABX6ND87_9BACT</name>
<dbReference type="SMART" id="SM00387">
    <property type="entry name" value="HATPase_c"/>
    <property type="match status" value="1"/>
</dbReference>
<dbReference type="SUPFAM" id="SSF54631">
    <property type="entry name" value="CBS-domain pair"/>
    <property type="match status" value="1"/>
</dbReference>
<reference evidence="12 13" key="1">
    <citation type="submission" date="2019-04" db="EMBL/GenBank/DDBJ databases">
        <title>Isolation and culture of sulfate reducing bacteria from the cold seep of the South China Sea.</title>
        <authorList>
            <person name="Sun C."/>
            <person name="Liu R."/>
        </authorList>
    </citation>
    <scope>NUCLEOTIDE SEQUENCE [LARGE SCALE GENOMIC DNA]</scope>
    <source>
        <strain evidence="12 13">CS1</strain>
    </source>
</reference>
<dbReference type="PROSITE" id="PS51371">
    <property type="entry name" value="CBS"/>
    <property type="match status" value="1"/>
</dbReference>
<dbReference type="PROSITE" id="PS50109">
    <property type="entry name" value="HIS_KIN"/>
    <property type="match status" value="1"/>
</dbReference>
<dbReference type="InterPro" id="IPR001789">
    <property type="entry name" value="Sig_transdc_resp-reg_receiver"/>
</dbReference>
<feature type="region of interest" description="Disordered" evidence="8">
    <location>
        <begin position="1"/>
        <end position="34"/>
    </location>
</feature>
<dbReference type="InterPro" id="IPR036097">
    <property type="entry name" value="HisK_dim/P_sf"/>
</dbReference>
<feature type="region of interest" description="Disordered" evidence="8">
    <location>
        <begin position="169"/>
        <end position="202"/>
    </location>
</feature>
<keyword evidence="5" id="KW-0418">Kinase</keyword>
<dbReference type="PANTHER" id="PTHR43047:SF72">
    <property type="entry name" value="OSMOSENSING HISTIDINE PROTEIN KINASE SLN1"/>
    <property type="match status" value="1"/>
</dbReference>
<dbReference type="SUPFAM" id="SSF52172">
    <property type="entry name" value="CheY-like"/>
    <property type="match status" value="2"/>
</dbReference>
<dbReference type="CDD" id="cd16922">
    <property type="entry name" value="HATPase_EvgS-ArcB-TorS-like"/>
    <property type="match status" value="1"/>
</dbReference>
<protein>
    <recommendedName>
        <fullName evidence="2">histidine kinase</fullName>
        <ecNumber evidence="2">2.7.13.3</ecNumber>
    </recommendedName>
</protein>
<evidence type="ECO:0000256" key="3">
    <source>
        <dbReference type="ARBA" id="ARBA00022553"/>
    </source>
</evidence>
<evidence type="ECO:0000313" key="13">
    <source>
        <dbReference type="Proteomes" id="UP000503251"/>
    </source>
</evidence>
<dbReference type="EC" id="2.7.13.3" evidence="2"/>
<dbReference type="InterPro" id="IPR000644">
    <property type="entry name" value="CBS_dom"/>
</dbReference>
<dbReference type="SMART" id="SM00388">
    <property type="entry name" value="HisKA"/>
    <property type="match status" value="1"/>
</dbReference>
<proteinExistence type="predicted"/>
<comment type="caution">
    <text evidence="6">Lacks conserved residue(s) required for the propagation of feature annotation.</text>
</comment>
<gene>
    <name evidence="12" type="ORF">E8L03_06330</name>
</gene>
<dbReference type="SUPFAM" id="SSF55874">
    <property type="entry name" value="ATPase domain of HSP90 chaperone/DNA topoisomerase II/histidine kinase"/>
    <property type="match status" value="1"/>
</dbReference>
<dbReference type="PRINTS" id="PR00344">
    <property type="entry name" value="BCTRLSENSOR"/>
</dbReference>
<evidence type="ECO:0000313" key="12">
    <source>
        <dbReference type="EMBL" id="QJT08563.1"/>
    </source>
</evidence>
<evidence type="ECO:0000256" key="7">
    <source>
        <dbReference type="PROSITE-ProRule" id="PRU00703"/>
    </source>
</evidence>
<dbReference type="InterPro" id="IPR011006">
    <property type="entry name" value="CheY-like_superfamily"/>
</dbReference>
<dbReference type="CDD" id="cd00082">
    <property type="entry name" value="HisKA"/>
    <property type="match status" value="1"/>
</dbReference>
<feature type="domain" description="Response regulatory" evidence="10">
    <location>
        <begin position="780"/>
        <end position="868"/>
    </location>
</feature>
<dbReference type="Proteomes" id="UP000503251">
    <property type="component" value="Chromosome"/>
</dbReference>
<feature type="domain" description="Histidine kinase" evidence="9">
    <location>
        <begin position="394"/>
        <end position="626"/>
    </location>
</feature>
<dbReference type="PROSITE" id="PS50110">
    <property type="entry name" value="RESPONSE_REGULATORY"/>
    <property type="match status" value="2"/>
</dbReference>
<evidence type="ECO:0000259" key="10">
    <source>
        <dbReference type="PROSITE" id="PS50110"/>
    </source>
</evidence>
<feature type="modified residue" description="4-aspartylphosphate" evidence="6">
    <location>
        <position position="709"/>
    </location>
</feature>
<dbReference type="Pfam" id="PF00072">
    <property type="entry name" value="Response_reg"/>
    <property type="match status" value="1"/>
</dbReference>
<feature type="compositionally biased region" description="Basic and acidic residues" evidence="8">
    <location>
        <begin position="21"/>
        <end position="34"/>
    </location>
</feature>
<dbReference type="Gene3D" id="1.10.287.130">
    <property type="match status" value="1"/>
</dbReference>
<evidence type="ECO:0000259" key="9">
    <source>
        <dbReference type="PROSITE" id="PS50109"/>
    </source>
</evidence>
<dbReference type="Pfam" id="PF02518">
    <property type="entry name" value="HATPase_c"/>
    <property type="match status" value="1"/>
</dbReference>